<accession>A0A8J3VJS2</accession>
<sequence>MSLPLDAAEALIADLTRRMQALREATYEGHDEAKLAVATVTGDGEVRTVKLAQTVGRHSPEDVADAIRKAVTAAQQELALAYTKLAHQAEQWEQQQ</sequence>
<dbReference type="Proteomes" id="UP000612899">
    <property type="component" value="Unassembled WGS sequence"/>
</dbReference>
<dbReference type="Gene3D" id="3.30.1310.10">
    <property type="entry name" value="Nucleoid-associated protein YbaB-like domain"/>
    <property type="match status" value="1"/>
</dbReference>
<name>A0A8J3VJS2_9ACTN</name>
<protein>
    <recommendedName>
        <fullName evidence="3">YbaB/EbfC family DNA-binding protein</fullName>
    </recommendedName>
</protein>
<dbReference type="SUPFAM" id="SSF82607">
    <property type="entry name" value="YbaB-like"/>
    <property type="match status" value="1"/>
</dbReference>
<dbReference type="InterPro" id="IPR036894">
    <property type="entry name" value="YbaB-like_sf"/>
</dbReference>
<comment type="caution">
    <text evidence="1">The sequence shown here is derived from an EMBL/GenBank/DDBJ whole genome shotgun (WGS) entry which is preliminary data.</text>
</comment>
<dbReference type="AlphaFoldDB" id="A0A8J3VJS2"/>
<organism evidence="1 2">
    <name type="scientific">Rhizocola hellebori</name>
    <dbReference type="NCBI Taxonomy" id="1392758"/>
    <lineage>
        <taxon>Bacteria</taxon>
        <taxon>Bacillati</taxon>
        <taxon>Actinomycetota</taxon>
        <taxon>Actinomycetes</taxon>
        <taxon>Micromonosporales</taxon>
        <taxon>Micromonosporaceae</taxon>
        <taxon>Rhizocola</taxon>
    </lineage>
</organism>
<dbReference type="InterPro" id="IPR004401">
    <property type="entry name" value="YbaB/EbfC"/>
</dbReference>
<proteinExistence type="predicted"/>
<dbReference type="GO" id="GO:0003677">
    <property type="term" value="F:DNA binding"/>
    <property type="evidence" value="ECO:0007669"/>
    <property type="project" value="InterPro"/>
</dbReference>
<dbReference type="RefSeq" id="WP_203913447.1">
    <property type="nucleotide sequence ID" value="NZ_BONY01000074.1"/>
</dbReference>
<reference evidence="1" key="1">
    <citation type="submission" date="2021-01" db="EMBL/GenBank/DDBJ databases">
        <title>Whole genome shotgun sequence of Rhizocola hellebori NBRC 109834.</title>
        <authorList>
            <person name="Komaki H."/>
            <person name="Tamura T."/>
        </authorList>
    </citation>
    <scope>NUCLEOTIDE SEQUENCE</scope>
    <source>
        <strain evidence="1">NBRC 109834</strain>
    </source>
</reference>
<gene>
    <name evidence="1" type="ORF">Rhe02_77810</name>
</gene>
<dbReference type="EMBL" id="BONY01000074">
    <property type="protein sequence ID" value="GIH09714.1"/>
    <property type="molecule type" value="Genomic_DNA"/>
</dbReference>
<evidence type="ECO:0000313" key="2">
    <source>
        <dbReference type="Proteomes" id="UP000612899"/>
    </source>
</evidence>
<keyword evidence="2" id="KW-1185">Reference proteome</keyword>
<evidence type="ECO:0008006" key="3">
    <source>
        <dbReference type="Google" id="ProtNLM"/>
    </source>
</evidence>
<dbReference type="Pfam" id="PF02575">
    <property type="entry name" value="YbaB_DNA_bd"/>
    <property type="match status" value="1"/>
</dbReference>
<evidence type="ECO:0000313" key="1">
    <source>
        <dbReference type="EMBL" id="GIH09714.1"/>
    </source>
</evidence>